<evidence type="ECO:0000313" key="7">
    <source>
        <dbReference type="EMBL" id="RRC99595.1"/>
    </source>
</evidence>
<keyword evidence="8" id="KW-1185">Reference proteome</keyword>
<evidence type="ECO:0000256" key="2">
    <source>
        <dbReference type="ARBA" id="ARBA00012438"/>
    </source>
</evidence>
<evidence type="ECO:0000256" key="3">
    <source>
        <dbReference type="ARBA" id="ARBA00022553"/>
    </source>
</evidence>
<dbReference type="Gene3D" id="3.30.450.20">
    <property type="entry name" value="PAS domain"/>
    <property type="match status" value="2"/>
</dbReference>
<dbReference type="InterPro" id="IPR003594">
    <property type="entry name" value="HATPase_dom"/>
</dbReference>
<dbReference type="SUPFAM" id="SSF55874">
    <property type="entry name" value="ATPase domain of HSP90 chaperone/DNA topoisomerase II/histidine kinase"/>
    <property type="match status" value="1"/>
</dbReference>
<dbReference type="Proteomes" id="UP000267535">
    <property type="component" value="Unassembled WGS sequence"/>
</dbReference>
<feature type="domain" description="Histidine kinase" evidence="5">
    <location>
        <begin position="474"/>
        <end position="701"/>
    </location>
</feature>
<dbReference type="InterPro" id="IPR036890">
    <property type="entry name" value="HATPase_C_sf"/>
</dbReference>
<dbReference type="InterPro" id="IPR003661">
    <property type="entry name" value="HisK_dim/P_dom"/>
</dbReference>
<gene>
    <name evidence="7" type="ORF">EHS89_08810</name>
</gene>
<dbReference type="OrthoDB" id="1931120at2"/>
<dbReference type="Pfam" id="PF00512">
    <property type="entry name" value="HisKA"/>
    <property type="match status" value="1"/>
</dbReference>
<dbReference type="SMART" id="SM00387">
    <property type="entry name" value="HATPase_c"/>
    <property type="match status" value="1"/>
</dbReference>
<dbReference type="InterPro" id="IPR036097">
    <property type="entry name" value="HisK_dim/P_sf"/>
</dbReference>
<keyword evidence="4" id="KW-0175">Coiled coil</keyword>
<dbReference type="AlphaFoldDB" id="A0A3P1SSK8"/>
<dbReference type="InterPro" id="IPR004358">
    <property type="entry name" value="Sig_transdc_His_kin-like_C"/>
</dbReference>
<dbReference type="NCBIfam" id="TIGR00229">
    <property type="entry name" value="sensory_box"/>
    <property type="match status" value="1"/>
</dbReference>
<evidence type="ECO:0000259" key="5">
    <source>
        <dbReference type="PROSITE" id="PS50109"/>
    </source>
</evidence>
<accession>A0A3P1SSK8</accession>
<comment type="caution">
    <text evidence="7">The sequence shown here is derived from an EMBL/GenBank/DDBJ whole genome shotgun (WGS) entry which is preliminary data.</text>
</comment>
<reference evidence="7 8" key="1">
    <citation type="submission" date="2018-11" db="EMBL/GenBank/DDBJ databases">
        <title>The draft genome sequence of Amphritea balenae JAMM 1525T.</title>
        <authorList>
            <person name="Fang Z."/>
            <person name="Zhang Y."/>
            <person name="Han X."/>
        </authorList>
    </citation>
    <scope>NUCLEOTIDE SEQUENCE [LARGE SCALE GENOMIC DNA]</scope>
    <source>
        <strain evidence="7 8">JAMM 1525</strain>
    </source>
</reference>
<dbReference type="Pfam" id="PF13426">
    <property type="entry name" value="PAS_9"/>
    <property type="match status" value="1"/>
</dbReference>
<dbReference type="InterPro" id="IPR035965">
    <property type="entry name" value="PAS-like_dom_sf"/>
</dbReference>
<dbReference type="InterPro" id="IPR005467">
    <property type="entry name" value="His_kinase_dom"/>
</dbReference>
<evidence type="ECO:0000259" key="6">
    <source>
        <dbReference type="PROSITE" id="PS50112"/>
    </source>
</evidence>
<dbReference type="Pfam" id="PF02518">
    <property type="entry name" value="HATPase_c"/>
    <property type="match status" value="1"/>
</dbReference>
<dbReference type="SUPFAM" id="SSF55785">
    <property type="entry name" value="PYP-like sensor domain (PAS domain)"/>
    <property type="match status" value="1"/>
</dbReference>
<dbReference type="PROSITE" id="PS50109">
    <property type="entry name" value="HIS_KIN"/>
    <property type="match status" value="1"/>
</dbReference>
<dbReference type="InterPro" id="IPR000014">
    <property type="entry name" value="PAS"/>
</dbReference>
<evidence type="ECO:0000256" key="1">
    <source>
        <dbReference type="ARBA" id="ARBA00000085"/>
    </source>
</evidence>
<protein>
    <recommendedName>
        <fullName evidence="2">histidine kinase</fullName>
        <ecNumber evidence="2">2.7.13.3</ecNumber>
    </recommendedName>
</protein>
<dbReference type="InterPro" id="IPR017055">
    <property type="entry name" value="Sig_transdc_His_kinase_DctB"/>
</dbReference>
<organism evidence="7 8">
    <name type="scientific">Amphritea balenae</name>
    <dbReference type="NCBI Taxonomy" id="452629"/>
    <lineage>
        <taxon>Bacteria</taxon>
        <taxon>Pseudomonadati</taxon>
        <taxon>Pseudomonadota</taxon>
        <taxon>Gammaproteobacteria</taxon>
        <taxon>Oceanospirillales</taxon>
        <taxon>Oceanospirillaceae</taxon>
        <taxon>Amphritea</taxon>
    </lineage>
</organism>
<dbReference type="EMBL" id="RQXV01000004">
    <property type="protein sequence ID" value="RRC99595.1"/>
    <property type="molecule type" value="Genomic_DNA"/>
</dbReference>
<dbReference type="CDD" id="cd00130">
    <property type="entry name" value="PAS"/>
    <property type="match status" value="1"/>
</dbReference>
<dbReference type="CDD" id="cd00082">
    <property type="entry name" value="HisKA"/>
    <property type="match status" value="1"/>
</dbReference>
<keyword evidence="3" id="KW-0597">Phosphoprotein</keyword>
<dbReference type="SMART" id="SM00091">
    <property type="entry name" value="PAS"/>
    <property type="match status" value="1"/>
</dbReference>
<dbReference type="SMART" id="SM00388">
    <property type="entry name" value="HisKA"/>
    <property type="match status" value="1"/>
</dbReference>
<dbReference type="PRINTS" id="PR00344">
    <property type="entry name" value="BCTRLSENSOR"/>
</dbReference>
<dbReference type="SUPFAM" id="SSF47384">
    <property type="entry name" value="Homodimeric domain of signal transducing histidine kinase"/>
    <property type="match status" value="1"/>
</dbReference>
<name>A0A3P1SSK8_9GAMM</name>
<evidence type="ECO:0000313" key="8">
    <source>
        <dbReference type="Proteomes" id="UP000267535"/>
    </source>
</evidence>
<feature type="coiled-coil region" evidence="4">
    <location>
        <begin position="427"/>
        <end position="465"/>
    </location>
</feature>
<proteinExistence type="predicted"/>
<dbReference type="PANTHER" id="PTHR43065">
    <property type="entry name" value="SENSOR HISTIDINE KINASE"/>
    <property type="match status" value="1"/>
</dbReference>
<dbReference type="GO" id="GO:0000155">
    <property type="term" value="F:phosphorelay sensor kinase activity"/>
    <property type="evidence" value="ECO:0007669"/>
    <property type="project" value="InterPro"/>
</dbReference>
<dbReference type="PROSITE" id="PS51257">
    <property type="entry name" value="PROKAR_LIPOPROTEIN"/>
    <property type="match status" value="1"/>
</dbReference>
<comment type="catalytic activity">
    <reaction evidence="1">
        <text>ATP + protein L-histidine = ADP + protein N-phospho-L-histidine.</text>
        <dbReference type="EC" id="2.7.13.3"/>
    </reaction>
</comment>
<dbReference type="PANTHER" id="PTHR43065:SF42">
    <property type="entry name" value="TWO-COMPONENT SENSOR PPRA"/>
    <property type="match status" value="1"/>
</dbReference>
<dbReference type="EC" id="2.7.13.3" evidence="2"/>
<evidence type="ECO:0000256" key="4">
    <source>
        <dbReference type="SAM" id="Coils"/>
    </source>
</evidence>
<dbReference type="PROSITE" id="PS50112">
    <property type="entry name" value="PAS"/>
    <property type="match status" value="1"/>
</dbReference>
<feature type="domain" description="PAS" evidence="6">
    <location>
        <begin position="310"/>
        <end position="354"/>
    </location>
</feature>
<dbReference type="Gene3D" id="3.30.565.10">
    <property type="entry name" value="Histidine kinase-like ATPase, C-terminal domain"/>
    <property type="match status" value="1"/>
</dbReference>
<sequence>MKSQRLLPIVLLVIACSALLTWQAGRYAHDWSMIQLKSEGEDRLLQVISQFRSALGEYQYLPFLISQNREVKSLLLSPAPDKIAEVSRYLEQTNLVAGSTALFILDTRGRAQAFSHWREQQDFYLISHAETPYFEQARKGQQGVYAVLPDAASGGAFYLSAPVYNHSRFAGAATVRIDLQLLQPELPQNENFIISQHGKVLLASDERWALNPLDEVLQPLQQESLGDDTVVDIRMLEDGRKVLVQSVLLDDLRWEISVISSIEGVQRIGRTARLYSLGGCIAFSLLLLLLRERQLKNISRLETREVLERNEANQRNIINTAHVGLISLNGAGEIQFINPMAMKLFGVSMPRVLGLSIEQLIAADAGHGPLRKNLARIGSSGFAPITALETVGVRSDQTAFPMLFSIKQMEQQPEAIYLVTVIDITPRKRLERALQQANDQLEEKVLDRTQALKEAQDELVQAEKMAALGRMSSAVVHELNQPLTAMRTYISICRHLLAQRNAGQESVVNDNDPLDQNLDLINSLTDRMAQLTRQLKIFAYKKPEQLTAVDPVSVLDQSLQLFRERFENDGIKLDYQRPDQAFSIAGDNARVEQIFVNLIKNACDAMASVASKEHKLHISITAPEESAAYIRIRIADTGPGIENQDFGHLFEPFFTTKSMGDGLGLGLSIVKSIVTDLQGEVRASNSQTGGACFEVRLLKYQHDDLTVQAEQSA</sequence>
<dbReference type="PIRSF" id="PIRSF036431">
    <property type="entry name" value="STHK_DctB"/>
    <property type="match status" value="1"/>
</dbReference>
<dbReference type="RefSeq" id="WP_124925785.1">
    <property type="nucleotide sequence ID" value="NZ_BMOH01000006.1"/>
</dbReference>
<dbReference type="Gene3D" id="1.10.287.130">
    <property type="match status" value="1"/>
</dbReference>